<dbReference type="Proteomes" id="UP000253529">
    <property type="component" value="Unassembled WGS sequence"/>
</dbReference>
<proteinExistence type="predicted"/>
<evidence type="ECO:0000313" key="3">
    <source>
        <dbReference type="EMBL" id="RBP08684.1"/>
    </source>
</evidence>
<dbReference type="SUPFAM" id="SSF53756">
    <property type="entry name" value="UDP-Glycosyltransferase/glycogen phosphorylase"/>
    <property type="match status" value="1"/>
</dbReference>
<sequence>MTLHFDLTDVAAHASACRSMTGVQRVQIEYARYLLGHRELSVDVFANLHGAHADLAPLFQDPHSLGDEAVFLQIRRLFQLAPPVGFSRRTFADARANGALKVRSATARLRDAVASPMPRFGPSSSLYVGGAFWAHPRSVRIYEQAAKAGCDVVVLYHDVLPIVAPDLANSNCRPLYERMLRLPTRALTVSKHSQAQIERARHAVGAPRNASPVRIVPLAHEFSAAPRNFVPDEAPSPRVAALDRDGEPFVLCVGTIEARKNQLPLLGLWEKLAREMGPGWPRLVVAGKRGWRASEAIRALRRGDPAGPYVWLETPTDAELAFLYARAKFTVFPSLIEGWGLPIGESLWFGKPCVVSNTSSMPEVGGALCSYADPHAIDSFASPIIRLVQDAEFFRSSVAAIRASRLRTWRESAEALFEALTLHEGVRTTSARTADEREAAV</sequence>
<dbReference type="CDD" id="cd03809">
    <property type="entry name" value="GT4_MtfB-like"/>
    <property type="match status" value="1"/>
</dbReference>
<reference evidence="3 4" key="1">
    <citation type="submission" date="2018-06" db="EMBL/GenBank/DDBJ databases">
        <title>Genomic Encyclopedia of Type Strains, Phase IV (KMG-IV): sequencing the most valuable type-strain genomes for metagenomic binning, comparative biology and taxonomic classification.</title>
        <authorList>
            <person name="Goeker M."/>
        </authorList>
    </citation>
    <scope>NUCLEOTIDE SEQUENCE [LARGE SCALE GENOMIC DNA]</scope>
    <source>
        <strain evidence="3 4">DSM 24875</strain>
    </source>
</reference>
<evidence type="ECO:0000259" key="2">
    <source>
        <dbReference type="Pfam" id="PF00534"/>
    </source>
</evidence>
<gene>
    <name evidence="3" type="ORF">DFR50_12471</name>
</gene>
<dbReference type="PANTHER" id="PTHR46401">
    <property type="entry name" value="GLYCOSYLTRANSFERASE WBBK-RELATED"/>
    <property type="match status" value="1"/>
</dbReference>
<keyword evidence="4" id="KW-1185">Reference proteome</keyword>
<evidence type="ECO:0000313" key="4">
    <source>
        <dbReference type="Proteomes" id="UP000253529"/>
    </source>
</evidence>
<dbReference type="PANTHER" id="PTHR46401:SF2">
    <property type="entry name" value="GLYCOSYLTRANSFERASE WBBK-RELATED"/>
    <property type="match status" value="1"/>
</dbReference>
<comment type="caution">
    <text evidence="3">The sequence shown here is derived from an EMBL/GenBank/DDBJ whole genome shotgun (WGS) entry which is preliminary data.</text>
</comment>
<dbReference type="OrthoDB" id="9801609at2"/>
<accession>A0A366F252</accession>
<dbReference type="EMBL" id="QNRK01000024">
    <property type="protein sequence ID" value="RBP08684.1"/>
    <property type="molecule type" value="Genomic_DNA"/>
</dbReference>
<name>A0A366F252_9HYPH</name>
<dbReference type="Pfam" id="PF00534">
    <property type="entry name" value="Glycos_transf_1"/>
    <property type="match status" value="1"/>
</dbReference>
<organism evidence="3 4">
    <name type="scientific">Roseiarcus fermentans</name>
    <dbReference type="NCBI Taxonomy" id="1473586"/>
    <lineage>
        <taxon>Bacteria</taxon>
        <taxon>Pseudomonadati</taxon>
        <taxon>Pseudomonadota</taxon>
        <taxon>Alphaproteobacteria</taxon>
        <taxon>Hyphomicrobiales</taxon>
        <taxon>Roseiarcaceae</taxon>
        <taxon>Roseiarcus</taxon>
    </lineage>
</organism>
<dbReference type="GO" id="GO:0016757">
    <property type="term" value="F:glycosyltransferase activity"/>
    <property type="evidence" value="ECO:0007669"/>
    <property type="project" value="InterPro"/>
</dbReference>
<keyword evidence="1 3" id="KW-0808">Transferase</keyword>
<dbReference type="InterPro" id="IPR001296">
    <property type="entry name" value="Glyco_trans_1"/>
</dbReference>
<protein>
    <submittedName>
        <fullName evidence="3">Glycosyltransferase involved in cell wall biosynthesis</fullName>
    </submittedName>
</protein>
<evidence type="ECO:0000256" key="1">
    <source>
        <dbReference type="ARBA" id="ARBA00022679"/>
    </source>
</evidence>
<dbReference type="AlphaFoldDB" id="A0A366F252"/>
<dbReference type="Gene3D" id="3.40.50.2000">
    <property type="entry name" value="Glycogen Phosphorylase B"/>
    <property type="match status" value="1"/>
</dbReference>
<feature type="domain" description="Glycosyl transferase family 1" evidence="2">
    <location>
        <begin position="244"/>
        <end position="392"/>
    </location>
</feature>